<evidence type="ECO:0000313" key="1">
    <source>
        <dbReference type="EMBL" id="KAG5673245.1"/>
    </source>
</evidence>
<dbReference type="Proteomes" id="UP001107558">
    <property type="component" value="Chromosome 3"/>
</dbReference>
<sequence>MKNLMEIETLNGVSSQSPNRSINEAHEPEQTYGVEKILSRGRTCTFKTCYAACFNIYAIKLVDAWCDADLACWCKFTTGFV</sequence>
<evidence type="ECO:0000313" key="2">
    <source>
        <dbReference type="Proteomes" id="UP001107558"/>
    </source>
</evidence>
<gene>
    <name evidence="1" type="ORF">PVAND_003308</name>
</gene>
<dbReference type="EMBL" id="JADBJN010000003">
    <property type="protein sequence ID" value="KAG5673245.1"/>
    <property type="molecule type" value="Genomic_DNA"/>
</dbReference>
<accession>A0A9J6BUM7</accession>
<keyword evidence="2" id="KW-1185">Reference proteome</keyword>
<dbReference type="AlphaFoldDB" id="A0A9J6BUM7"/>
<name>A0A9J6BUM7_POLVA</name>
<protein>
    <submittedName>
        <fullName evidence="1">Uncharacterized protein</fullName>
    </submittedName>
</protein>
<proteinExistence type="predicted"/>
<organism evidence="1 2">
    <name type="scientific">Polypedilum vanderplanki</name>
    <name type="common">Sleeping chironomid midge</name>
    <dbReference type="NCBI Taxonomy" id="319348"/>
    <lineage>
        <taxon>Eukaryota</taxon>
        <taxon>Metazoa</taxon>
        <taxon>Ecdysozoa</taxon>
        <taxon>Arthropoda</taxon>
        <taxon>Hexapoda</taxon>
        <taxon>Insecta</taxon>
        <taxon>Pterygota</taxon>
        <taxon>Neoptera</taxon>
        <taxon>Endopterygota</taxon>
        <taxon>Diptera</taxon>
        <taxon>Nematocera</taxon>
        <taxon>Chironomoidea</taxon>
        <taxon>Chironomidae</taxon>
        <taxon>Chironominae</taxon>
        <taxon>Polypedilum</taxon>
        <taxon>Polypedilum</taxon>
    </lineage>
</organism>
<reference evidence="1" key="1">
    <citation type="submission" date="2021-03" db="EMBL/GenBank/DDBJ databases">
        <title>Chromosome level genome of the anhydrobiotic midge Polypedilum vanderplanki.</title>
        <authorList>
            <person name="Yoshida Y."/>
            <person name="Kikawada T."/>
            <person name="Gusev O."/>
        </authorList>
    </citation>
    <scope>NUCLEOTIDE SEQUENCE</scope>
    <source>
        <strain evidence="1">NIAS01</strain>
        <tissue evidence="1">Whole body or cell culture</tissue>
    </source>
</reference>
<comment type="caution">
    <text evidence="1">The sequence shown here is derived from an EMBL/GenBank/DDBJ whole genome shotgun (WGS) entry which is preliminary data.</text>
</comment>